<feature type="transmembrane region" description="Helical" evidence="1">
    <location>
        <begin position="61"/>
        <end position="84"/>
    </location>
</feature>
<keyword evidence="1" id="KW-0812">Transmembrane</keyword>
<feature type="transmembrane region" description="Helical" evidence="1">
    <location>
        <begin position="6"/>
        <end position="23"/>
    </location>
</feature>
<dbReference type="RefSeq" id="WP_087046534.1">
    <property type="nucleotide sequence ID" value="NZ_FCOB02000013.1"/>
</dbReference>
<dbReference type="Pfam" id="PF20327">
    <property type="entry name" value="DUF6622"/>
    <property type="match status" value="1"/>
</dbReference>
<gene>
    <name evidence="2" type="ORF">AWB83_03092</name>
</gene>
<keyword evidence="1" id="KW-1133">Transmembrane helix</keyword>
<evidence type="ECO:0000313" key="2">
    <source>
        <dbReference type="EMBL" id="SAK67444.1"/>
    </source>
</evidence>
<feature type="transmembrane region" description="Helical" evidence="1">
    <location>
        <begin position="131"/>
        <end position="151"/>
    </location>
</feature>
<reference evidence="2" key="1">
    <citation type="submission" date="2016-01" db="EMBL/GenBank/DDBJ databases">
        <authorList>
            <person name="Peeters C."/>
        </authorList>
    </citation>
    <scope>NUCLEOTIDE SEQUENCE [LARGE SCALE GENOMIC DNA]</scope>
    <source>
        <strain evidence="2">LMG 29326</strain>
    </source>
</reference>
<keyword evidence="1" id="KW-0472">Membrane</keyword>
<evidence type="ECO:0000313" key="3">
    <source>
        <dbReference type="Proteomes" id="UP000054978"/>
    </source>
</evidence>
<evidence type="ECO:0000256" key="1">
    <source>
        <dbReference type="SAM" id="Phobius"/>
    </source>
</evidence>
<dbReference type="InterPro" id="IPR046730">
    <property type="entry name" value="DUF6622"/>
</dbReference>
<dbReference type="AlphaFoldDB" id="A0A158BBI4"/>
<protein>
    <submittedName>
        <fullName evidence="2">Uncharacterized protein</fullName>
    </submittedName>
</protein>
<name>A0A158BBI4_9BURK</name>
<keyword evidence="3" id="KW-1185">Reference proteome</keyword>
<dbReference type="Proteomes" id="UP000054978">
    <property type="component" value="Unassembled WGS sequence"/>
</dbReference>
<feature type="transmembrane region" description="Helical" evidence="1">
    <location>
        <begin position="96"/>
        <end position="119"/>
    </location>
</feature>
<dbReference type="STRING" id="1777144.AWB83_03092"/>
<feature type="transmembrane region" description="Helical" evidence="1">
    <location>
        <begin position="35"/>
        <end position="55"/>
    </location>
</feature>
<dbReference type="OrthoDB" id="3034721at2"/>
<sequence>MSPVAIIQGTPTWVGLLLVFLAYRGFTALQGSTSPLSKLAIVPVIFAGMGIAHLVSEPLAGWTAASAWIVGLCGGIAGGVFTANRTRFIVDPVARTVMLPGSVVPLLLIALTFVAKFWLGFQMATETNAALLTTYVLIDAAVSGAVAGMFAGRFVTYWRTMTACSGLLDVGDVSSASSGNTHAS</sequence>
<organism evidence="2 3">
    <name type="scientific">Caballeronia ptereochthonis</name>
    <dbReference type="NCBI Taxonomy" id="1777144"/>
    <lineage>
        <taxon>Bacteria</taxon>
        <taxon>Pseudomonadati</taxon>
        <taxon>Pseudomonadota</taxon>
        <taxon>Betaproteobacteria</taxon>
        <taxon>Burkholderiales</taxon>
        <taxon>Burkholderiaceae</taxon>
        <taxon>Caballeronia</taxon>
    </lineage>
</organism>
<proteinExistence type="predicted"/>
<accession>A0A158BBI4</accession>
<comment type="caution">
    <text evidence="2">The sequence shown here is derived from an EMBL/GenBank/DDBJ whole genome shotgun (WGS) entry which is preliminary data.</text>
</comment>
<dbReference type="EMBL" id="FCOB02000013">
    <property type="protein sequence ID" value="SAK67444.1"/>
    <property type="molecule type" value="Genomic_DNA"/>
</dbReference>